<protein>
    <submittedName>
        <fullName evidence="1">Uncharacterized protein</fullName>
    </submittedName>
</protein>
<accession>A0A8D9D871</accession>
<gene>
    <name evidence="1" type="ORF">BRAPAZ1V2_A06P33010.2</name>
</gene>
<organism evidence="1 2">
    <name type="scientific">Brassica campestris</name>
    <name type="common">Field mustard</name>
    <dbReference type="NCBI Taxonomy" id="3711"/>
    <lineage>
        <taxon>Eukaryota</taxon>
        <taxon>Viridiplantae</taxon>
        <taxon>Streptophyta</taxon>
        <taxon>Embryophyta</taxon>
        <taxon>Tracheophyta</taxon>
        <taxon>Spermatophyta</taxon>
        <taxon>Magnoliopsida</taxon>
        <taxon>eudicotyledons</taxon>
        <taxon>Gunneridae</taxon>
        <taxon>Pentapetalae</taxon>
        <taxon>rosids</taxon>
        <taxon>malvids</taxon>
        <taxon>Brassicales</taxon>
        <taxon>Brassicaceae</taxon>
        <taxon>Brassiceae</taxon>
        <taxon>Brassica</taxon>
    </lineage>
</organism>
<name>A0A8D9D871_BRACM</name>
<reference evidence="1 2" key="1">
    <citation type="submission" date="2021-07" db="EMBL/GenBank/DDBJ databases">
        <authorList>
            <consortium name="Genoscope - CEA"/>
            <person name="William W."/>
        </authorList>
    </citation>
    <scope>NUCLEOTIDE SEQUENCE [LARGE SCALE GENOMIC DNA]</scope>
</reference>
<dbReference type="Gramene" id="A06p33010.2_BraZ1">
    <property type="protein sequence ID" value="A06p33010.2_BraZ1.CDS"/>
    <property type="gene ID" value="A06g33010.2_BraZ1"/>
</dbReference>
<dbReference type="AlphaFoldDB" id="A0A8D9D871"/>
<evidence type="ECO:0000313" key="1">
    <source>
        <dbReference type="EMBL" id="CAG7871061.1"/>
    </source>
</evidence>
<dbReference type="EMBL" id="LS974622">
    <property type="protein sequence ID" value="CAG7871061.1"/>
    <property type="molecule type" value="Genomic_DNA"/>
</dbReference>
<dbReference type="SUPFAM" id="SSF52490">
    <property type="entry name" value="Tubulin nucleotide-binding domain-like"/>
    <property type="match status" value="1"/>
</dbReference>
<sequence>MLSATKAHAASTIKICVFCIFRSWVYCMYSSAQHHHELRVRTYARNMEDLDSTPRLKASFNLAPFIDLEPTVINEVRRRTYRQLFHPEQLTSGNNWAEDNYTGEETLHGEFLDSCIVFTCIIFRFKNPCGHNH</sequence>
<proteinExistence type="predicted"/>
<evidence type="ECO:0000313" key="2">
    <source>
        <dbReference type="Proteomes" id="UP000694005"/>
    </source>
</evidence>
<dbReference type="InterPro" id="IPR036525">
    <property type="entry name" value="Tubulin/FtsZ_GTPase_sf"/>
</dbReference>
<dbReference type="Gene3D" id="3.40.50.1440">
    <property type="entry name" value="Tubulin/FtsZ, GTPase domain"/>
    <property type="match status" value="1"/>
</dbReference>
<dbReference type="Proteomes" id="UP000694005">
    <property type="component" value="Chromosome A06"/>
</dbReference>